<evidence type="ECO:0000313" key="2">
    <source>
        <dbReference type="Proteomes" id="UP000003947"/>
    </source>
</evidence>
<dbReference type="OrthoDB" id="6058at2"/>
<keyword evidence="2" id="KW-1185">Reference proteome</keyword>
<dbReference type="Proteomes" id="UP000003947">
    <property type="component" value="Unassembled WGS sequence"/>
</dbReference>
<gene>
    <name evidence="1" type="ORF">MicloDRAFT_00011870</name>
</gene>
<accession>I4Z0X5</accession>
<proteinExistence type="predicted"/>
<evidence type="ECO:0008006" key="3">
    <source>
        <dbReference type="Google" id="ProtNLM"/>
    </source>
</evidence>
<dbReference type="SUPFAM" id="SSF51182">
    <property type="entry name" value="RmlC-like cupins"/>
    <property type="match status" value="1"/>
</dbReference>
<evidence type="ECO:0000313" key="1">
    <source>
        <dbReference type="EMBL" id="EIM29867.1"/>
    </source>
</evidence>
<reference evidence="1 2" key="1">
    <citation type="submission" date="2012-02" db="EMBL/GenBank/DDBJ databases">
        <title>Improved High-Quality Draft sequence of Microvirga sp. WSM3557.</title>
        <authorList>
            <consortium name="US DOE Joint Genome Institute"/>
            <person name="Lucas S."/>
            <person name="Han J."/>
            <person name="Lapidus A."/>
            <person name="Cheng J.-F."/>
            <person name="Goodwin L."/>
            <person name="Pitluck S."/>
            <person name="Peters L."/>
            <person name="Zhang X."/>
            <person name="Detter J.C."/>
            <person name="Han C."/>
            <person name="Tapia R."/>
            <person name="Land M."/>
            <person name="Hauser L."/>
            <person name="Kyrpides N."/>
            <person name="Ivanova N."/>
            <person name="Pagani I."/>
            <person name="Brau L."/>
            <person name="Yates R."/>
            <person name="O'Hara G."/>
            <person name="Rui T."/>
            <person name="Howieson J."/>
            <person name="Reeve W."/>
            <person name="Woyke T."/>
        </authorList>
    </citation>
    <scope>NUCLEOTIDE SEQUENCE [LARGE SCALE GENOMIC DNA]</scope>
    <source>
        <strain evidence="1 2">WSM3557</strain>
    </source>
</reference>
<protein>
    <recommendedName>
        <fullName evidence="3">Cupin domain-containing protein</fullName>
    </recommendedName>
</protein>
<dbReference type="HOGENOM" id="CLU_1270338_0_0_5"/>
<dbReference type="RefSeq" id="WP_009489884.1">
    <property type="nucleotide sequence ID" value="NZ_CP141050.1"/>
</dbReference>
<sequence length="218" mass="24881">MFHKSIEEIFELTDVEVETVRRAALVRRLRFDPEKRLYTRDQLRGYGVVREAYTSDELRELGYSDRVVTSHDSAAEEAKIRLRVDTPFAAGIMKWQLPIDMREVRVLQVIFPAASTVTPHVHHENEPGDPGGSLRIVTKGYIKYRNEVFGPGDWFYVPNGVSYSFNTDPTGETHVMYLYRFFAGKDGNRFSHPSAVNHGDSMETVADGCAVLQHEEQV</sequence>
<dbReference type="InterPro" id="IPR011051">
    <property type="entry name" value="RmlC_Cupin_sf"/>
</dbReference>
<organism evidence="1 2">
    <name type="scientific">Microvirga lotononidis</name>
    <dbReference type="NCBI Taxonomy" id="864069"/>
    <lineage>
        <taxon>Bacteria</taxon>
        <taxon>Pseudomonadati</taxon>
        <taxon>Pseudomonadota</taxon>
        <taxon>Alphaproteobacteria</taxon>
        <taxon>Hyphomicrobiales</taxon>
        <taxon>Methylobacteriaceae</taxon>
        <taxon>Microvirga</taxon>
    </lineage>
</organism>
<dbReference type="AlphaFoldDB" id="I4Z0X5"/>
<dbReference type="PATRIC" id="fig|864069.3.peg.1317"/>
<name>I4Z0X5_9HYPH</name>
<dbReference type="EMBL" id="JH660640">
    <property type="protein sequence ID" value="EIM29867.1"/>
    <property type="molecule type" value="Genomic_DNA"/>
</dbReference>